<sequence>MRTVNKVILIGNVTKEPYMKTTAGDKKIALFTVATNRYYRDAAGENQSEAEYTNCIAWGVLAERCEQFLTKGKLVYIEGHLKTRVIDKEDGTKLHKTEVVVSNLIFLSKREDFAEAGIADDVITDDLVDLDDDKF</sequence>
<gene>
    <name evidence="4" type="ORF">ACD_78C00321G0006</name>
</gene>
<dbReference type="SUPFAM" id="SSF50249">
    <property type="entry name" value="Nucleic acid-binding proteins"/>
    <property type="match status" value="1"/>
</dbReference>
<dbReference type="NCBIfam" id="TIGR00621">
    <property type="entry name" value="ssb"/>
    <property type="match status" value="1"/>
</dbReference>
<evidence type="ECO:0000256" key="2">
    <source>
        <dbReference type="HAMAP-Rule" id="MF_00984"/>
    </source>
</evidence>
<proteinExistence type="inferred from homology"/>
<dbReference type="HAMAP" id="MF_00984">
    <property type="entry name" value="SSB"/>
    <property type="match status" value="1"/>
</dbReference>
<dbReference type="AlphaFoldDB" id="K1YBF9"/>
<name>K1YBF9_9BACT</name>
<dbReference type="InterPro" id="IPR011344">
    <property type="entry name" value="ssDNA-bd"/>
</dbReference>
<accession>K1YBF9</accession>
<evidence type="ECO:0000256" key="1">
    <source>
        <dbReference type="ARBA" id="ARBA00023125"/>
    </source>
</evidence>
<dbReference type="InterPro" id="IPR000424">
    <property type="entry name" value="Primosome_PriB/ssb"/>
</dbReference>
<evidence type="ECO:0000313" key="4">
    <source>
        <dbReference type="EMBL" id="EKD29658.1"/>
    </source>
</evidence>
<protein>
    <recommendedName>
        <fullName evidence="2 3">Single-stranded DNA-binding protein</fullName>
        <shortName evidence="2">SSB</shortName>
    </recommendedName>
</protein>
<keyword evidence="1 2" id="KW-0238">DNA-binding</keyword>
<dbReference type="GO" id="GO:0006260">
    <property type="term" value="P:DNA replication"/>
    <property type="evidence" value="ECO:0007669"/>
    <property type="project" value="InterPro"/>
</dbReference>
<reference evidence="4" key="1">
    <citation type="journal article" date="2012" name="Science">
        <title>Fermentation, hydrogen, and sulfur metabolism in multiple uncultivated bacterial phyla.</title>
        <authorList>
            <person name="Wrighton K.C."/>
            <person name="Thomas B.C."/>
            <person name="Sharon I."/>
            <person name="Miller C.S."/>
            <person name="Castelle C.J."/>
            <person name="VerBerkmoes N.C."/>
            <person name="Wilkins M.J."/>
            <person name="Hettich R.L."/>
            <person name="Lipton M.S."/>
            <person name="Williams K.H."/>
            <person name="Long P.E."/>
            <person name="Banfield J.F."/>
        </authorList>
    </citation>
    <scope>NUCLEOTIDE SEQUENCE [LARGE SCALE GENOMIC DNA]</scope>
</reference>
<dbReference type="PANTHER" id="PTHR10302:SF27">
    <property type="entry name" value="SINGLE-STRANDED DNA-BINDING PROTEIN"/>
    <property type="match status" value="1"/>
</dbReference>
<dbReference type="EMBL" id="AMFJ01034321">
    <property type="protein sequence ID" value="EKD29658.1"/>
    <property type="molecule type" value="Genomic_DNA"/>
</dbReference>
<dbReference type="PIRSF" id="PIRSF002070">
    <property type="entry name" value="SSB"/>
    <property type="match status" value="1"/>
</dbReference>
<dbReference type="GO" id="GO:0009295">
    <property type="term" value="C:nucleoid"/>
    <property type="evidence" value="ECO:0007669"/>
    <property type="project" value="TreeGrafter"/>
</dbReference>
<comment type="caution">
    <text evidence="2">Lacks conserved residue(s) required for the propagation of feature annotation.</text>
</comment>
<dbReference type="CDD" id="cd04496">
    <property type="entry name" value="SSB_OBF"/>
    <property type="match status" value="1"/>
</dbReference>
<organism evidence="4">
    <name type="scientific">uncultured bacterium</name>
    <name type="common">gcode 4</name>
    <dbReference type="NCBI Taxonomy" id="1234023"/>
    <lineage>
        <taxon>Bacteria</taxon>
        <taxon>environmental samples</taxon>
    </lineage>
</organism>
<comment type="caution">
    <text evidence="4">The sequence shown here is derived from an EMBL/GenBank/DDBJ whole genome shotgun (WGS) entry which is preliminary data.</text>
</comment>
<evidence type="ECO:0000256" key="3">
    <source>
        <dbReference type="PIRNR" id="PIRNR002070"/>
    </source>
</evidence>
<dbReference type="PROSITE" id="PS50935">
    <property type="entry name" value="SSB"/>
    <property type="match status" value="1"/>
</dbReference>
<dbReference type="GO" id="GO:0003697">
    <property type="term" value="F:single-stranded DNA binding"/>
    <property type="evidence" value="ECO:0007669"/>
    <property type="project" value="UniProtKB-UniRule"/>
</dbReference>
<dbReference type="PANTHER" id="PTHR10302">
    <property type="entry name" value="SINGLE-STRANDED DNA-BINDING PROTEIN"/>
    <property type="match status" value="1"/>
</dbReference>
<dbReference type="Pfam" id="PF00436">
    <property type="entry name" value="SSB"/>
    <property type="match status" value="1"/>
</dbReference>
<comment type="subunit">
    <text evidence="2">Homotetramer.</text>
</comment>
<dbReference type="Gene3D" id="2.40.50.140">
    <property type="entry name" value="Nucleic acid-binding proteins"/>
    <property type="match status" value="1"/>
</dbReference>
<dbReference type="InterPro" id="IPR012340">
    <property type="entry name" value="NA-bd_OB-fold"/>
</dbReference>